<proteinExistence type="predicted"/>
<keyword evidence="3" id="KW-1185">Reference proteome</keyword>
<dbReference type="Pfam" id="PF24043">
    <property type="entry name" value="DUF7352"/>
    <property type="match status" value="1"/>
</dbReference>
<name>A0ABV7Z7X8_9DEIO</name>
<accession>A0ABV7Z7X8</accession>
<dbReference type="Proteomes" id="UP001595803">
    <property type="component" value="Unassembled WGS sequence"/>
</dbReference>
<reference evidence="3" key="1">
    <citation type="journal article" date="2019" name="Int. J. Syst. Evol. Microbiol.">
        <title>The Global Catalogue of Microorganisms (GCM) 10K type strain sequencing project: providing services to taxonomists for standard genome sequencing and annotation.</title>
        <authorList>
            <consortium name="The Broad Institute Genomics Platform"/>
            <consortium name="The Broad Institute Genome Sequencing Center for Infectious Disease"/>
            <person name="Wu L."/>
            <person name="Ma J."/>
        </authorList>
    </citation>
    <scope>NUCLEOTIDE SEQUENCE [LARGE SCALE GENOMIC DNA]</scope>
    <source>
        <strain evidence="3">CCTCC AB 2017081</strain>
    </source>
</reference>
<dbReference type="InterPro" id="IPR055776">
    <property type="entry name" value="DUF7352"/>
</dbReference>
<evidence type="ECO:0000259" key="1">
    <source>
        <dbReference type="Pfam" id="PF24043"/>
    </source>
</evidence>
<evidence type="ECO:0000313" key="3">
    <source>
        <dbReference type="Proteomes" id="UP001595803"/>
    </source>
</evidence>
<organism evidence="2 3">
    <name type="scientific">Deinococcus rufus</name>
    <dbReference type="NCBI Taxonomy" id="2136097"/>
    <lineage>
        <taxon>Bacteria</taxon>
        <taxon>Thermotogati</taxon>
        <taxon>Deinococcota</taxon>
        <taxon>Deinococci</taxon>
        <taxon>Deinococcales</taxon>
        <taxon>Deinococcaceae</taxon>
        <taxon>Deinococcus</taxon>
    </lineage>
</organism>
<evidence type="ECO:0000313" key="2">
    <source>
        <dbReference type="EMBL" id="MFC3833477.1"/>
    </source>
</evidence>
<dbReference type="EMBL" id="JBHRZG010000011">
    <property type="protein sequence ID" value="MFC3833477.1"/>
    <property type="molecule type" value="Genomic_DNA"/>
</dbReference>
<sequence>MPDVIHRYRLDLARPTPLTLPRDHRVVDAAMLDGVPYLWIRHAVTPGSKPVTCRFALVPTGEAFDSAAMTVGTVVYGDLVRHVLQI</sequence>
<comment type="caution">
    <text evidence="2">The sequence shown here is derived from an EMBL/GenBank/DDBJ whole genome shotgun (WGS) entry which is preliminary data.</text>
</comment>
<gene>
    <name evidence="2" type="ORF">ACFOSB_11475</name>
</gene>
<protein>
    <recommendedName>
        <fullName evidence="1">DUF7352 domain-containing protein</fullName>
    </recommendedName>
</protein>
<feature type="domain" description="DUF7352" evidence="1">
    <location>
        <begin position="1"/>
        <end position="85"/>
    </location>
</feature>
<dbReference type="RefSeq" id="WP_380102071.1">
    <property type="nucleotide sequence ID" value="NZ_JBHRZG010000011.1"/>
</dbReference>